<evidence type="ECO:0000313" key="2">
    <source>
        <dbReference type="Proteomes" id="UP001057402"/>
    </source>
</evidence>
<protein>
    <submittedName>
        <fullName evidence="1">Uncharacterized protein</fullName>
    </submittedName>
</protein>
<dbReference type="Proteomes" id="UP001057402">
    <property type="component" value="Chromosome 11"/>
</dbReference>
<dbReference type="EMBL" id="CM042890">
    <property type="protein sequence ID" value="KAI4312471.1"/>
    <property type="molecule type" value="Genomic_DNA"/>
</dbReference>
<accession>A0ACB9LMK2</accession>
<evidence type="ECO:0000313" key="1">
    <source>
        <dbReference type="EMBL" id="KAI4312471.1"/>
    </source>
</evidence>
<reference evidence="2" key="1">
    <citation type="journal article" date="2023" name="Front. Plant Sci.">
        <title>Chromosomal-level genome assembly of Melastoma candidum provides insights into trichome evolution.</title>
        <authorList>
            <person name="Zhong Y."/>
            <person name="Wu W."/>
            <person name="Sun C."/>
            <person name="Zou P."/>
            <person name="Liu Y."/>
            <person name="Dai S."/>
            <person name="Zhou R."/>
        </authorList>
    </citation>
    <scope>NUCLEOTIDE SEQUENCE [LARGE SCALE GENOMIC DNA]</scope>
</reference>
<gene>
    <name evidence="1" type="ORF">MLD38_037278</name>
</gene>
<proteinExistence type="predicted"/>
<organism evidence="1 2">
    <name type="scientific">Melastoma candidum</name>
    <dbReference type="NCBI Taxonomy" id="119954"/>
    <lineage>
        <taxon>Eukaryota</taxon>
        <taxon>Viridiplantae</taxon>
        <taxon>Streptophyta</taxon>
        <taxon>Embryophyta</taxon>
        <taxon>Tracheophyta</taxon>
        <taxon>Spermatophyta</taxon>
        <taxon>Magnoliopsida</taxon>
        <taxon>eudicotyledons</taxon>
        <taxon>Gunneridae</taxon>
        <taxon>Pentapetalae</taxon>
        <taxon>rosids</taxon>
        <taxon>malvids</taxon>
        <taxon>Myrtales</taxon>
        <taxon>Melastomataceae</taxon>
        <taxon>Melastomatoideae</taxon>
        <taxon>Melastomateae</taxon>
        <taxon>Melastoma</taxon>
    </lineage>
</organism>
<keyword evidence="2" id="KW-1185">Reference proteome</keyword>
<sequence>MMDSFQAAGDLTDVVRSVSSSGSNIVSLPPTSVPDWPRGFATISRDNDSATLRDERFGDPFSDTGDPLLHDGTELDAASRHDSNKPPTFGQQFVDGEEESNDGVGPPSSQGQMFSQMLTCETFPLVAAREPAPPSLGRVKCNGDYNYNNCGPTLLGSTVMVDCGMAGMMQISSPRNPGMKIRKSQAKKVVCIPAPAAPNSRPSSGEVVSTNLCAWRKYGQKPIKGSPYPMEYYRCSSSKGCLARKQVERSRTDPSMLVITYTSEHNHPRPTQQNSLARSTRSTSKGESISKSYVNSNNSHLPNPGFLKEEGKGNSSDDNMSSTAVIAGELSGTATSVKEECTRASGLSHTWQFGRPEDPGLLPQGPILSAARLECRTLWKGIGLGTPLIPDWAYGAFRPP</sequence>
<name>A0ACB9LMK2_9MYRT</name>
<comment type="caution">
    <text evidence="1">The sequence shown here is derived from an EMBL/GenBank/DDBJ whole genome shotgun (WGS) entry which is preliminary data.</text>
</comment>